<keyword evidence="2 5" id="KW-0689">Ribosomal protein</keyword>
<dbReference type="PANTHER" id="PTHR11489">
    <property type="entry name" value="40S RIBOSOMAL PROTEIN SA"/>
    <property type="match status" value="1"/>
</dbReference>
<evidence type="ECO:0000256" key="2">
    <source>
        <dbReference type="ARBA" id="ARBA00022980"/>
    </source>
</evidence>
<evidence type="ECO:0000256" key="6">
    <source>
        <dbReference type="RuleBase" id="RU003631"/>
    </source>
</evidence>
<dbReference type="HOGENOM" id="CLU_058171_3_0_2"/>
<feature type="region of interest" description="Disordered" evidence="7">
    <location>
        <begin position="1"/>
        <end position="37"/>
    </location>
</feature>
<accession>A0A060HFP8</accession>
<dbReference type="InterPro" id="IPR023454">
    <property type="entry name" value="Ribosomal_uS2_arc"/>
</dbReference>
<evidence type="ECO:0000256" key="5">
    <source>
        <dbReference type="HAMAP-Rule" id="MF_00291"/>
    </source>
</evidence>
<evidence type="ECO:0000313" key="9">
    <source>
        <dbReference type="Proteomes" id="UP000027093"/>
    </source>
</evidence>
<dbReference type="SUPFAM" id="SSF52313">
    <property type="entry name" value="Ribosomal protein S2"/>
    <property type="match status" value="1"/>
</dbReference>
<reference evidence="8 9" key="1">
    <citation type="journal article" date="2014" name="Int. J. Syst. Evol. Microbiol.">
        <title>Nitrososphaera viennensis gen. nov., sp. nov., an aerobic and mesophilic, ammonia-oxidizing archaeon from soil and a member of the archaeal phylum Thaumarchaeota.</title>
        <authorList>
            <person name="Stieglmeier M."/>
            <person name="Klingl A."/>
            <person name="Alves R.J."/>
            <person name="Rittmann S.K."/>
            <person name="Melcher M."/>
            <person name="Leisch N."/>
            <person name="Schleper C."/>
        </authorList>
    </citation>
    <scope>NUCLEOTIDE SEQUENCE [LARGE SCALE GENOMIC DNA]</scope>
    <source>
        <strain evidence="8">EN76</strain>
    </source>
</reference>
<dbReference type="STRING" id="926571.NVIE_011820"/>
<dbReference type="Gene3D" id="3.40.50.10490">
    <property type="entry name" value="Glucose-6-phosphate isomerase like protein, domain 1"/>
    <property type="match status" value="1"/>
</dbReference>
<keyword evidence="3 5" id="KW-0687">Ribonucleoprotein</keyword>
<proteinExistence type="inferred from homology"/>
<dbReference type="InterPro" id="IPR018130">
    <property type="entry name" value="Ribosomal_uS2_CS"/>
</dbReference>
<dbReference type="CDD" id="cd01425">
    <property type="entry name" value="RPS2"/>
    <property type="match status" value="1"/>
</dbReference>
<dbReference type="NCBIfam" id="TIGR01012">
    <property type="entry name" value="uS2_euk_arch"/>
    <property type="match status" value="1"/>
</dbReference>
<protein>
    <recommendedName>
        <fullName evidence="4 5">Small ribosomal subunit protein uS2</fullName>
    </recommendedName>
</protein>
<feature type="compositionally biased region" description="Basic and acidic residues" evidence="7">
    <location>
        <begin position="1"/>
        <end position="19"/>
    </location>
</feature>
<dbReference type="GO" id="GO:0015935">
    <property type="term" value="C:small ribosomal subunit"/>
    <property type="evidence" value="ECO:0007669"/>
    <property type="project" value="InterPro"/>
</dbReference>
<comment type="similarity">
    <text evidence="1 5 6">Belongs to the universal ribosomal protein uS2 family.</text>
</comment>
<dbReference type="PRINTS" id="PR00395">
    <property type="entry name" value="RIBOSOMALS2"/>
</dbReference>
<dbReference type="HAMAP" id="MF_00291_A">
    <property type="entry name" value="Ribosomal_uS2_A"/>
    <property type="match status" value="1"/>
</dbReference>
<name>A0A060HFP8_9ARCH</name>
<gene>
    <name evidence="8" type="primary">rps2p</name>
    <name evidence="5" type="synonym">rps2</name>
    <name evidence="8" type="ORF">NVIE_011820</name>
</gene>
<dbReference type="GO" id="GO:0003735">
    <property type="term" value="F:structural constituent of ribosome"/>
    <property type="evidence" value="ECO:0007669"/>
    <property type="project" value="InterPro"/>
</dbReference>
<evidence type="ECO:0000256" key="3">
    <source>
        <dbReference type="ARBA" id="ARBA00023274"/>
    </source>
</evidence>
<keyword evidence="9" id="KW-1185">Reference proteome</keyword>
<sequence length="237" mass="25808">MSNKPEDVSSPAEETKVEETTAATPVVESPEGQDSIDTDNLEKMILSTGIRVGTPVKTKYMSPFIVRANPEGLYILDISKTLARIDVAAKFIGRSDISKVAVTSAREYGKTPVEKFCELTGATPILGRFMPGTFTNPSLPDYMEPEIVVVTDPQADQQAVIEATRAGVPVIAVSNSDNVTSKVDLVIPANNRGRKALATVYWLLAREVMKKQGKIKSDSEMKISIDDFETKLVEEIS</sequence>
<evidence type="ECO:0000256" key="4">
    <source>
        <dbReference type="ARBA" id="ARBA00035256"/>
    </source>
</evidence>
<evidence type="ECO:0000313" key="8">
    <source>
        <dbReference type="EMBL" id="AIC15414.1"/>
    </source>
</evidence>
<dbReference type="InterPro" id="IPR005707">
    <property type="entry name" value="Ribosomal_uS2_euk/arc"/>
</dbReference>
<dbReference type="FunFam" id="3.40.50.10490:FF:000030">
    <property type="entry name" value="30S ribosomal protein S2"/>
    <property type="match status" value="1"/>
</dbReference>
<evidence type="ECO:0000256" key="1">
    <source>
        <dbReference type="ARBA" id="ARBA00006242"/>
    </source>
</evidence>
<dbReference type="PROSITE" id="PS00963">
    <property type="entry name" value="RIBOSOMAL_S2_2"/>
    <property type="match status" value="1"/>
</dbReference>
<dbReference type="AlphaFoldDB" id="A0A060HFP8"/>
<dbReference type="OrthoDB" id="371797at2157"/>
<dbReference type="InterPro" id="IPR023591">
    <property type="entry name" value="Ribosomal_uS2_flav_dom_sf"/>
</dbReference>
<dbReference type="InterPro" id="IPR001865">
    <property type="entry name" value="Ribosomal_uS2"/>
</dbReference>
<dbReference type="EMBL" id="CP007536">
    <property type="protein sequence ID" value="AIC15414.1"/>
    <property type="molecule type" value="Genomic_DNA"/>
</dbReference>
<dbReference type="Proteomes" id="UP000027093">
    <property type="component" value="Chromosome"/>
</dbReference>
<dbReference type="GO" id="GO:0006412">
    <property type="term" value="P:translation"/>
    <property type="evidence" value="ECO:0007669"/>
    <property type="project" value="UniProtKB-UniRule"/>
</dbReference>
<dbReference type="Pfam" id="PF00318">
    <property type="entry name" value="Ribosomal_S2"/>
    <property type="match status" value="1"/>
</dbReference>
<dbReference type="KEGG" id="nvn:NVIE_011820"/>
<evidence type="ECO:0000256" key="7">
    <source>
        <dbReference type="SAM" id="MobiDB-lite"/>
    </source>
</evidence>
<organism evidence="8 9">
    <name type="scientific">Nitrososphaera viennensis EN76</name>
    <dbReference type="NCBI Taxonomy" id="926571"/>
    <lineage>
        <taxon>Archaea</taxon>
        <taxon>Nitrososphaerota</taxon>
        <taxon>Nitrososphaeria</taxon>
        <taxon>Nitrososphaerales</taxon>
        <taxon>Nitrososphaeraceae</taxon>
        <taxon>Nitrososphaera</taxon>
    </lineage>
</organism>